<dbReference type="PANTHER" id="PTHR38590:SF1">
    <property type="entry name" value="BLL0828 PROTEIN"/>
    <property type="match status" value="1"/>
</dbReference>
<keyword evidence="1" id="KW-0255">Endonuclease</keyword>
<evidence type="ECO:0000313" key="1">
    <source>
        <dbReference type="EMBL" id="NEV67384.1"/>
    </source>
</evidence>
<accession>A0A0C1UPD9</accession>
<reference evidence="1" key="2">
    <citation type="journal article" date="2015" name="Genome Announc.">
        <title>Draft Genome Sequence of Filamentous Marine Cyanobacterium Lyngbya confervoides Strain BDU141951.</title>
        <authorList>
            <person name="Chandrababunaidu M.M."/>
            <person name="Sen D."/>
            <person name="Tripathy S."/>
        </authorList>
    </citation>
    <scope>NUCLEOTIDE SEQUENCE</scope>
    <source>
        <strain evidence="1">BDU141951</strain>
    </source>
</reference>
<gene>
    <name evidence="1" type="ORF">QQ91_009680</name>
</gene>
<proteinExistence type="predicted"/>
<keyword evidence="1" id="KW-0378">Hydrolase</keyword>
<dbReference type="GO" id="GO:0004519">
    <property type="term" value="F:endonuclease activity"/>
    <property type="evidence" value="ECO:0007669"/>
    <property type="project" value="UniProtKB-KW"/>
</dbReference>
<dbReference type="InterPro" id="IPR011335">
    <property type="entry name" value="Restrct_endonuc-II-like"/>
</dbReference>
<dbReference type="Pfam" id="PF04480">
    <property type="entry name" value="DUF559"/>
    <property type="match status" value="1"/>
</dbReference>
<dbReference type="EMBL" id="JTHE02000003">
    <property type="protein sequence ID" value="NEV67384.1"/>
    <property type="molecule type" value="Genomic_DNA"/>
</dbReference>
<sequence length="127" mass="14922">MGKTPDFLPYNPKLKAIARRLRNNMTPAEITLWQHLKGKQMAGFDFDRQKPIDEYIVDFYCKRLKLAIEVDGSSHNCKESQIQDRYRQSRLESLGINFLRFQNSEVQHETEAVLTTIRAWISSHPVR</sequence>
<name>A0A0C1UPD9_9CYAN</name>
<organism evidence="1">
    <name type="scientific">Lyngbya confervoides BDU141951</name>
    <dbReference type="NCBI Taxonomy" id="1574623"/>
    <lineage>
        <taxon>Bacteria</taxon>
        <taxon>Bacillati</taxon>
        <taxon>Cyanobacteriota</taxon>
        <taxon>Cyanophyceae</taxon>
        <taxon>Oscillatoriophycideae</taxon>
        <taxon>Oscillatoriales</taxon>
        <taxon>Microcoleaceae</taxon>
        <taxon>Lyngbya</taxon>
    </lineage>
</organism>
<protein>
    <submittedName>
        <fullName evidence="1">Endonuclease domain-containing protein</fullName>
    </submittedName>
</protein>
<dbReference type="Gene3D" id="3.40.960.10">
    <property type="entry name" value="VSR Endonuclease"/>
    <property type="match status" value="1"/>
</dbReference>
<dbReference type="PANTHER" id="PTHR38590">
    <property type="entry name" value="BLL0828 PROTEIN"/>
    <property type="match status" value="1"/>
</dbReference>
<reference evidence="1" key="1">
    <citation type="submission" date="2014-11" db="EMBL/GenBank/DDBJ databases">
        <authorList>
            <person name="Malar M.C."/>
            <person name="Sen D."/>
            <person name="Tripathy S."/>
        </authorList>
    </citation>
    <scope>NUCLEOTIDE SEQUENCE</scope>
    <source>
        <strain evidence="1">BDU141951</strain>
    </source>
</reference>
<reference evidence="1" key="3">
    <citation type="submission" date="2020-02" db="EMBL/GenBank/DDBJ databases">
        <authorList>
            <person name="Sarangi A.N."/>
            <person name="Ghosh S."/>
            <person name="Mukherjee M."/>
            <person name="Tripathy S."/>
        </authorList>
    </citation>
    <scope>NUCLEOTIDE SEQUENCE</scope>
    <source>
        <strain evidence="1">BDU141951</strain>
    </source>
</reference>
<comment type="caution">
    <text evidence="1">The sequence shown here is derived from an EMBL/GenBank/DDBJ whole genome shotgun (WGS) entry which is preliminary data.</text>
</comment>
<dbReference type="AlphaFoldDB" id="A0A0C1UPD9"/>
<dbReference type="CDD" id="cd01038">
    <property type="entry name" value="Endonuclease_DUF559"/>
    <property type="match status" value="1"/>
</dbReference>
<dbReference type="InterPro" id="IPR047216">
    <property type="entry name" value="Endonuclease_DUF559_bact"/>
</dbReference>
<keyword evidence="1" id="KW-0540">Nuclease</keyword>
<dbReference type="SUPFAM" id="SSF52980">
    <property type="entry name" value="Restriction endonuclease-like"/>
    <property type="match status" value="1"/>
</dbReference>
<dbReference type="InterPro" id="IPR007569">
    <property type="entry name" value="DUF559"/>
</dbReference>